<dbReference type="EMBL" id="CP045929">
    <property type="protein sequence ID" value="QGK69769.1"/>
    <property type="molecule type" value="Genomic_DNA"/>
</dbReference>
<accession>A0A5Q3QE49</accession>
<dbReference type="KEGG" id="sace:GIY23_09770"/>
<dbReference type="PANTHER" id="PTHR43283">
    <property type="entry name" value="BETA-LACTAMASE-RELATED"/>
    <property type="match status" value="1"/>
</dbReference>
<protein>
    <submittedName>
        <fullName evidence="2">Serine hydrolase</fullName>
    </submittedName>
</protein>
<keyword evidence="2" id="KW-0378">Hydrolase</keyword>
<evidence type="ECO:0000259" key="1">
    <source>
        <dbReference type="Pfam" id="PF00144"/>
    </source>
</evidence>
<organism evidence="2 3">
    <name type="scientific">Allosaccharopolyspora coralli</name>
    <dbReference type="NCBI Taxonomy" id="2665642"/>
    <lineage>
        <taxon>Bacteria</taxon>
        <taxon>Bacillati</taxon>
        <taxon>Actinomycetota</taxon>
        <taxon>Actinomycetes</taxon>
        <taxon>Pseudonocardiales</taxon>
        <taxon>Pseudonocardiaceae</taxon>
        <taxon>Allosaccharopolyspora</taxon>
    </lineage>
</organism>
<dbReference type="Gene3D" id="3.40.710.10">
    <property type="entry name" value="DD-peptidase/beta-lactamase superfamily"/>
    <property type="match status" value="1"/>
</dbReference>
<dbReference type="Proteomes" id="UP000371041">
    <property type="component" value="Chromosome"/>
</dbReference>
<dbReference type="Pfam" id="PF00144">
    <property type="entry name" value="Beta-lactamase"/>
    <property type="match status" value="1"/>
</dbReference>
<dbReference type="RefSeq" id="WP_154076362.1">
    <property type="nucleotide sequence ID" value="NZ_CP045929.1"/>
</dbReference>
<evidence type="ECO:0000313" key="3">
    <source>
        <dbReference type="Proteomes" id="UP000371041"/>
    </source>
</evidence>
<dbReference type="GO" id="GO:0016787">
    <property type="term" value="F:hydrolase activity"/>
    <property type="evidence" value="ECO:0007669"/>
    <property type="project" value="UniProtKB-KW"/>
</dbReference>
<proteinExistence type="predicted"/>
<dbReference type="AlphaFoldDB" id="A0A5Q3QE49"/>
<evidence type="ECO:0000313" key="2">
    <source>
        <dbReference type="EMBL" id="QGK69769.1"/>
    </source>
</evidence>
<dbReference type="InterPro" id="IPR001466">
    <property type="entry name" value="Beta-lactam-related"/>
</dbReference>
<dbReference type="PANTHER" id="PTHR43283:SF3">
    <property type="entry name" value="BETA-LACTAMASE FAMILY PROTEIN (AFU_ORTHOLOGUE AFUA_5G07500)"/>
    <property type="match status" value="1"/>
</dbReference>
<reference evidence="3" key="1">
    <citation type="submission" date="2019-11" db="EMBL/GenBank/DDBJ databases">
        <title>The complete genome sequence of Saccharopolyspora sp. E2A.</title>
        <authorList>
            <person name="Zhang G."/>
        </authorList>
    </citation>
    <scope>NUCLEOTIDE SEQUENCE [LARGE SCALE GENOMIC DNA]</scope>
    <source>
        <strain evidence="3">E2A</strain>
    </source>
</reference>
<feature type="domain" description="Beta-lactamase-related" evidence="1">
    <location>
        <begin position="30"/>
        <end position="405"/>
    </location>
</feature>
<sequence length="411" mass="44582">MSTAHSGIGQVDPESVGLDSDRLARLDKGLARFVDDGTLPGWLVLVARHGKVAHLSTYGMRNVEASDPVENDTLFRIYSMTKPITSVAAMMLYEEGQLELTDPVSDYLPEFAKPEVFVGGSARIPQTRPASEPMRIWHLLTHTAGLTYGFNRLHPVDELYRAHGFEMPTPHGATLAESCAQWARLPLIAEPGTAFSYGIATDVLGRVIEVVSGQSLDEFFRNRILDPLGMHDTGFHVPPEHQDRLASLYAAGLDGTFAPSKLARGALVPPTAPSGGGGLVSTAHDYLRFLRMLQGEGTLDGVRLLGSRTFRYMTRNHLPGHEHIDRIGLGSFSEDAQAGKGFGLGFAVVEDPADAKVVSTPGELSWGGLASTAFWVDPAEDLSVVFMTQLIPAHPLPIRPRLRALVYQALI</sequence>
<dbReference type="SUPFAM" id="SSF56601">
    <property type="entry name" value="beta-lactamase/transpeptidase-like"/>
    <property type="match status" value="1"/>
</dbReference>
<keyword evidence="3" id="KW-1185">Reference proteome</keyword>
<dbReference type="InterPro" id="IPR012338">
    <property type="entry name" value="Beta-lactam/transpept-like"/>
</dbReference>
<gene>
    <name evidence="2" type="ORF">GIY23_09770</name>
</gene>
<dbReference type="InterPro" id="IPR050789">
    <property type="entry name" value="Diverse_Enzym_Activities"/>
</dbReference>
<name>A0A5Q3QE49_9PSEU</name>